<keyword evidence="2" id="KW-0238">DNA-binding</keyword>
<evidence type="ECO:0000256" key="2">
    <source>
        <dbReference type="ARBA" id="ARBA00023125"/>
    </source>
</evidence>
<dbReference type="InterPro" id="IPR008920">
    <property type="entry name" value="TF_FadR/GntR_C"/>
</dbReference>
<dbReference type="PANTHER" id="PTHR43537:SF44">
    <property type="entry name" value="GNTR FAMILY REGULATORY PROTEIN"/>
    <property type="match status" value="1"/>
</dbReference>
<keyword evidence="6" id="KW-1185">Reference proteome</keyword>
<dbReference type="SUPFAM" id="SSF48008">
    <property type="entry name" value="GntR ligand-binding domain-like"/>
    <property type="match status" value="1"/>
</dbReference>
<accession>A0A561BUJ9</accession>
<dbReference type="Proteomes" id="UP000318380">
    <property type="component" value="Unassembled WGS sequence"/>
</dbReference>
<dbReference type="PROSITE" id="PS50949">
    <property type="entry name" value="HTH_GNTR"/>
    <property type="match status" value="1"/>
</dbReference>
<dbReference type="GO" id="GO:0003700">
    <property type="term" value="F:DNA-binding transcription factor activity"/>
    <property type="evidence" value="ECO:0007669"/>
    <property type="project" value="InterPro"/>
</dbReference>
<dbReference type="SMART" id="SM00895">
    <property type="entry name" value="FCD"/>
    <property type="match status" value="1"/>
</dbReference>
<dbReference type="SUPFAM" id="SSF46785">
    <property type="entry name" value="Winged helix' DNA-binding domain"/>
    <property type="match status" value="1"/>
</dbReference>
<dbReference type="EMBL" id="VIVK01000001">
    <property type="protein sequence ID" value="TWD82575.1"/>
    <property type="molecule type" value="Genomic_DNA"/>
</dbReference>
<evidence type="ECO:0000256" key="1">
    <source>
        <dbReference type="ARBA" id="ARBA00023015"/>
    </source>
</evidence>
<dbReference type="RefSeq" id="WP_145808272.1">
    <property type="nucleotide sequence ID" value="NZ_VIVK01000001.1"/>
</dbReference>
<gene>
    <name evidence="5" type="ORF">FB561_3709</name>
</gene>
<organism evidence="5 6">
    <name type="scientific">Kribbella amoyensis</name>
    <dbReference type="NCBI Taxonomy" id="996641"/>
    <lineage>
        <taxon>Bacteria</taxon>
        <taxon>Bacillati</taxon>
        <taxon>Actinomycetota</taxon>
        <taxon>Actinomycetes</taxon>
        <taxon>Propionibacteriales</taxon>
        <taxon>Kribbellaceae</taxon>
        <taxon>Kribbella</taxon>
    </lineage>
</organism>
<keyword evidence="3" id="KW-0804">Transcription</keyword>
<evidence type="ECO:0000313" key="6">
    <source>
        <dbReference type="Proteomes" id="UP000318380"/>
    </source>
</evidence>
<sequence length="240" mass="25998">MTGSRQSGAHARVVSNLGVSIVTGQIEPGHDLDPIDLGKQFSASRTAVREALRVLMAKGLVDARPRRGTFVTPRRQWNLLDPDVLRWRFDSAVDDTFLTELAEVRLMVEPMAASLAATRRTDRDLADLEDALAALSASIGPDATAQVEADFAFHNALLDAAHNELLTRMATVIEAGMRLRDRYTHGSLDSKAVDLHAKVLLAVRNKRPRAARTAMAALIDQSIVDTASSAAAKRPSGKAR</sequence>
<dbReference type="InterPro" id="IPR036388">
    <property type="entry name" value="WH-like_DNA-bd_sf"/>
</dbReference>
<keyword evidence="1" id="KW-0805">Transcription regulation</keyword>
<dbReference type="PANTHER" id="PTHR43537">
    <property type="entry name" value="TRANSCRIPTIONAL REGULATOR, GNTR FAMILY"/>
    <property type="match status" value="1"/>
</dbReference>
<dbReference type="CDD" id="cd07377">
    <property type="entry name" value="WHTH_GntR"/>
    <property type="match status" value="1"/>
</dbReference>
<dbReference type="Pfam" id="PF00392">
    <property type="entry name" value="GntR"/>
    <property type="match status" value="1"/>
</dbReference>
<dbReference type="InterPro" id="IPR036390">
    <property type="entry name" value="WH_DNA-bd_sf"/>
</dbReference>
<proteinExistence type="predicted"/>
<dbReference type="InterPro" id="IPR011711">
    <property type="entry name" value="GntR_C"/>
</dbReference>
<evidence type="ECO:0000259" key="4">
    <source>
        <dbReference type="PROSITE" id="PS50949"/>
    </source>
</evidence>
<dbReference type="Gene3D" id="1.20.120.530">
    <property type="entry name" value="GntR ligand-binding domain-like"/>
    <property type="match status" value="1"/>
</dbReference>
<comment type="caution">
    <text evidence="5">The sequence shown here is derived from an EMBL/GenBank/DDBJ whole genome shotgun (WGS) entry which is preliminary data.</text>
</comment>
<feature type="domain" description="HTH gntR-type" evidence="4">
    <location>
        <begin position="7"/>
        <end position="74"/>
    </location>
</feature>
<dbReference type="InterPro" id="IPR000524">
    <property type="entry name" value="Tscrpt_reg_HTH_GntR"/>
</dbReference>
<dbReference type="AlphaFoldDB" id="A0A561BUJ9"/>
<evidence type="ECO:0000313" key="5">
    <source>
        <dbReference type="EMBL" id="TWD82575.1"/>
    </source>
</evidence>
<dbReference type="Pfam" id="PF07729">
    <property type="entry name" value="FCD"/>
    <property type="match status" value="1"/>
</dbReference>
<dbReference type="GO" id="GO:0003677">
    <property type="term" value="F:DNA binding"/>
    <property type="evidence" value="ECO:0007669"/>
    <property type="project" value="UniProtKB-KW"/>
</dbReference>
<evidence type="ECO:0000256" key="3">
    <source>
        <dbReference type="ARBA" id="ARBA00023163"/>
    </source>
</evidence>
<reference evidence="5 6" key="1">
    <citation type="submission" date="2019-06" db="EMBL/GenBank/DDBJ databases">
        <title>Sequencing the genomes of 1000 actinobacteria strains.</title>
        <authorList>
            <person name="Klenk H.-P."/>
        </authorList>
    </citation>
    <scope>NUCLEOTIDE SEQUENCE [LARGE SCALE GENOMIC DNA]</scope>
    <source>
        <strain evidence="5 6">DSM 24683</strain>
    </source>
</reference>
<dbReference type="OrthoDB" id="4164516at2"/>
<name>A0A561BUJ9_9ACTN</name>
<protein>
    <submittedName>
        <fullName evidence="5">GntR family transcriptional regulator</fullName>
    </submittedName>
</protein>
<dbReference type="SMART" id="SM00345">
    <property type="entry name" value="HTH_GNTR"/>
    <property type="match status" value="1"/>
</dbReference>
<dbReference type="Gene3D" id="1.10.10.10">
    <property type="entry name" value="Winged helix-like DNA-binding domain superfamily/Winged helix DNA-binding domain"/>
    <property type="match status" value="1"/>
</dbReference>